<keyword evidence="2" id="KW-0238">DNA-binding</keyword>
<dbReference type="InterPro" id="IPR009057">
    <property type="entry name" value="Homeodomain-like_sf"/>
</dbReference>
<dbReference type="AlphaFoldDB" id="A0AAW5EUJ6"/>
<dbReference type="SUPFAM" id="SSF46689">
    <property type="entry name" value="Homeodomain-like"/>
    <property type="match status" value="1"/>
</dbReference>
<evidence type="ECO:0000256" key="2">
    <source>
        <dbReference type="ARBA" id="ARBA00023125"/>
    </source>
</evidence>
<evidence type="ECO:0000313" key="7">
    <source>
        <dbReference type="EMBL" id="MCJ8354960.1"/>
    </source>
</evidence>
<keyword evidence="8" id="KW-1185">Reference proteome</keyword>
<reference evidence="7" key="2">
    <citation type="journal article" date="2021" name="Polymers (Basel)">
        <title>Highly Stretchable Bacterial Cellulose Produced by Komagataeibacter hansenii SI1.</title>
        <authorList>
            <person name="Cielecka I."/>
            <person name="Ryngajllo M."/>
            <person name="Maniukiewicz W."/>
            <person name="Bielecki S."/>
        </authorList>
    </citation>
    <scope>NUCLEOTIDE SEQUENCE</scope>
    <source>
        <strain evidence="7">SI1</strain>
    </source>
</reference>
<evidence type="ECO:0000256" key="3">
    <source>
        <dbReference type="ARBA" id="ARBA00023163"/>
    </source>
</evidence>
<dbReference type="Pfam" id="PF00440">
    <property type="entry name" value="TetR_N"/>
    <property type="match status" value="1"/>
</dbReference>
<keyword evidence="1" id="KW-0805">Transcription regulation</keyword>
<proteinExistence type="predicted"/>
<comment type="caution">
    <text evidence="7">The sequence shown here is derived from an EMBL/GenBank/DDBJ whole genome shotgun (WGS) entry which is preliminary data.</text>
</comment>
<evidence type="ECO:0000313" key="6">
    <source>
        <dbReference type="EMBL" id="GEC64926.1"/>
    </source>
</evidence>
<feature type="domain" description="HTH tetR-type" evidence="4">
    <location>
        <begin position="17"/>
        <end position="57"/>
    </location>
</feature>
<dbReference type="Gene3D" id="1.10.357.10">
    <property type="entry name" value="Tetracycline Repressor, domain 2"/>
    <property type="match status" value="1"/>
</dbReference>
<dbReference type="InterPro" id="IPR001647">
    <property type="entry name" value="HTH_TetR"/>
</dbReference>
<evidence type="ECO:0000259" key="4">
    <source>
        <dbReference type="Pfam" id="PF00440"/>
    </source>
</evidence>
<dbReference type="GeneID" id="61366384"/>
<dbReference type="InterPro" id="IPR036271">
    <property type="entry name" value="Tet_transcr_reg_TetR-rel_C_sf"/>
</dbReference>
<keyword evidence="3" id="KW-0804">Transcription</keyword>
<reference evidence="6 8" key="1">
    <citation type="submission" date="2019-06" db="EMBL/GenBank/DDBJ databases">
        <title>Whole genome shotgun sequence of Komagataeibacter hansenii NBRC 14820.</title>
        <authorList>
            <person name="Hosoyama A."/>
            <person name="Uohara A."/>
            <person name="Ohji S."/>
            <person name="Ichikawa N."/>
        </authorList>
    </citation>
    <scope>NUCLEOTIDE SEQUENCE [LARGE SCALE GENOMIC DNA]</scope>
    <source>
        <strain evidence="6 8">NBRC 14820</strain>
    </source>
</reference>
<organism evidence="7 9">
    <name type="scientific">Novacetimonas hansenii</name>
    <name type="common">Komagataeibacter hansenii</name>
    <dbReference type="NCBI Taxonomy" id="436"/>
    <lineage>
        <taxon>Bacteria</taxon>
        <taxon>Pseudomonadati</taxon>
        <taxon>Pseudomonadota</taxon>
        <taxon>Alphaproteobacteria</taxon>
        <taxon>Acetobacterales</taxon>
        <taxon>Acetobacteraceae</taxon>
        <taxon>Novacetimonas</taxon>
    </lineage>
</organism>
<dbReference type="EMBL" id="JAIBCX010000044">
    <property type="protein sequence ID" value="MCJ8354960.1"/>
    <property type="molecule type" value="Genomic_DNA"/>
</dbReference>
<accession>A0AAW5EUJ6</accession>
<dbReference type="PANTHER" id="PTHR47506:SF1">
    <property type="entry name" value="HTH-TYPE TRANSCRIPTIONAL REGULATOR YJDC"/>
    <property type="match status" value="1"/>
</dbReference>
<dbReference type="Pfam" id="PF21993">
    <property type="entry name" value="TetR_C_13_2"/>
    <property type="match status" value="1"/>
</dbReference>
<name>A0AAW5EUJ6_NOVHA</name>
<evidence type="ECO:0000256" key="1">
    <source>
        <dbReference type="ARBA" id="ARBA00023015"/>
    </source>
</evidence>
<dbReference type="EMBL" id="BJNN01000150">
    <property type="protein sequence ID" value="GEC64926.1"/>
    <property type="molecule type" value="Genomic_DNA"/>
</dbReference>
<dbReference type="GO" id="GO:0003677">
    <property type="term" value="F:DNA binding"/>
    <property type="evidence" value="ECO:0007669"/>
    <property type="project" value="UniProtKB-KW"/>
</dbReference>
<dbReference type="Proteomes" id="UP000319478">
    <property type="component" value="Unassembled WGS sequence"/>
</dbReference>
<sequence>MNTPLTDHDETVARIGELFRTHGYAGTSLSQITQATGKGKGSLYHFFPGGKHDMAEQVLAQVEAWFATNVFDILDAAAPDDAIARMFAAITQWYQEGRRGSLFAAFTQEAATRALFARRIDVFFRRWVIALRNMLRRAGVTGGQATYLAEDTIAAIHGALMLAQGLDTPRLFTRMMDRAAATLRDALPHRAQPARR</sequence>
<dbReference type="RefSeq" id="WP_003621740.1">
    <property type="nucleotide sequence ID" value="NZ_BJNN01000150.1"/>
</dbReference>
<evidence type="ECO:0000313" key="9">
    <source>
        <dbReference type="Proteomes" id="UP001202887"/>
    </source>
</evidence>
<feature type="domain" description="Transcriptional regulator LmrA/YxaF-like C-terminal" evidence="5">
    <location>
        <begin position="81"/>
        <end position="166"/>
    </location>
</feature>
<evidence type="ECO:0000259" key="5">
    <source>
        <dbReference type="Pfam" id="PF21993"/>
    </source>
</evidence>
<evidence type="ECO:0000313" key="8">
    <source>
        <dbReference type="Proteomes" id="UP000319478"/>
    </source>
</evidence>
<dbReference type="SUPFAM" id="SSF48498">
    <property type="entry name" value="Tetracyclin repressor-like, C-terminal domain"/>
    <property type="match status" value="1"/>
</dbReference>
<gene>
    <name evidence="6" type="ORF">GHA01_27750</name>
    <name evidence="7" type="ORF">K1W68_13330</name>
</gene>
<dbReference type="Proteomes" id="UP001202887">
    <property type="component" value="Unassembled WGS sequence"/>
</dbReference>
<dbReference type="PANTHER" id="PTHR47506">
    <property type="entry name" value="TRANSCRIPTIONAL REGULATORY PROTEIN"/>
    <property type="match status" value="1"/>
</dbReference>
<dbReference type="InterPro" id="IPR054156">
    <property type="entry name" value="YxaF_TetR_C"/>
</dbReference>
<protein>
    <submittedName>
        <fullName evidence="6">TetR family transcriptional regulator</fullName>
    </submittedName>
    <submittedName>
        <fullName evidence="7">TetR/AcrR family transcriptional regulator</fullName>
    </submittedName>
</protein>
<reference evidence="7" key="3">
    <citation type="submission" date="2022-03" db="EMBL/GenBank/DDBJ databases">
        <authorList>
            <person name="Ryngajllo M."/>
            <person name="Jacek P."/>
            <person name="Kubiak K."/>
        </authorList>
    </citation>
    <scope>NUCLEOTIDE SEQUENCE</scope>
    <source>
        <strain evidence="7">SI1</strain>
    </source>
</reference>